<gene>
    <name evidence="2" type="primary">LOC117576470</name>
</gene>
<name>A0A6P8ZEW9_DROAB</name>
<accession>A0A6P8ZEW9</accession>
<sequence length="106" mass="12417">MLRALNFWNFLGFRSSKSDVFNIQVPNIPKLSDSHNYWYWRILLRAYLEAIGLWSGNAPLECPQSKFILLSTIELWLLSRDYEAIGAIALFNDLYLRFGMGRINEI</sequence>
<evidence type="ECO:0000313" key="1">
    <source>
        <dbReference type="Proteomes" id="UP000515160"/>
    </source>
</evidence>
<dbReference type="Proteomes" id="UP000515160">
    <property type="component" value="Chromosome 2R"/>
</dbReference>
<dbReference type="GeneID" id="117576470"/>
<dbReference type="OrthoDB" id="7848663at2759"/>
<dbReference type="AlphaFoldDB" id="A0A6P8ZEW9"/>
<evidence type="ECO:0000313" key="2">
    <source>
        <dbReference type="RefSeq" id="XP_034117132.1"/>
    </source>
</evidence>
<organism evidence="1 2">
    <name type="scientific">Drosophila albomicans</name>
    <name type="common">Fruit fly</name>
    <dbReference type="NCBI Taxonomy" id="7291"/>
    <lineage>
        <taxon>Eukaryota</taxon>
        <taxon>Metazoa</taxon>
        <taxon>Ecdysozoa</taxon>
        <taxon>Arthropoda</taxon>
        <taxon>Hexapoda</taxon>
        <taxon>Insecta</taxon>
        <taxon>Pterygota</taxon>
        <taxon>Neoptera</taxon>
        <taxon>Endopterygota</taxon>
        <taxon>Diptera</taxon>
        <taxon>Brachycera</taxon>
        <taxon>Muscomorpha</taxon>
        <taxon>Ephydroidea</taxon>
        <taxon>Drosophilidae</taxon>
        <taxon>Drosophila</taxon>
    </lineage>
</organism>
<dbReference type="RefSeq" id="XP_034117132.1">
    <property type="nucleotide sequence ID" value="XM_034261241.2"/>
</dbReference>
<reference evidence="2" key="1">
    <citation type="submission" date="2025-08" db="UniProtKB">
        <authorList>
            <consortium name="RefSeq"/>
        </authorList>
    </citation>
    <scope>IDENTIFICATION</scope>
    <source>
        <strain evidence="2">15112-1751.03</strain>
        <tissue evidence="2">Whole Adult</tissue>
    </source>
</reference>
<keyword evidence="1" id="KW-1185">Reference proteome</keyword>
<proteinExistence type="predicted"/>
<protein>
    <submittedName>
        <fullName evidence="2">Uncharacterized protein LOC117576470</fullName>
    </submittedName>
</protein>